<comment type="caution">
    <text evidence="2">The sequence shown here is derived from an EMBL/GenBank/DDBJ whole genome shotgun (WGS) entry which is preliminary data.</text>
</comment>
<evidence type="ECO:0000256" key="1">
    <source>
        <dbReference type="SAM" id="MobiDB-lite"/>
    </source>
</evidence>
<name>A0A9P1FYF0_9DINO</name>
<dbReference type="EMBL" id="CAMXCT010001930">
    <property type="protein sequence ID" value="CAI3994264.1"/>
    <property type="molecule type" value="Genomic_DNA"/>
</dbReference>
<reference evidence="2" key="1">
    <citation type="submission" date="2022-10" db="EMBL/GenBank/DDBJ databases">
        <authorList>
            <person name="Chen Y."/>
            <person name="Dougan E. K."/>
            <person name="Chan C."/>
            <person name="Rhodes N."/>
            <person name="Thang M."/>
        </authorList>
    </citation>
    <scope>NUCLEOTIDE SEQUENCE</scope>
</reference>
<keyword evidence="4" id="KW-1185">Reference proteome</keyword>
<protein>
    <submittedName>
        <fullName evidence="3">Cyclic nucleotide-binding domain-containing protein</fullName>
    </submittedName>
</protein>
<dbReference type="Proteomes" id="UP001152797">
    <property type="component" value="Unassembled WGS sequence"/>
</dbReference>
<dbReference type="EMBL" id="CAMXCT030001930">
    <property type="protein sequence ID" value="CAL4781576.1"/>
    <property type="molecule type" value="Genomic_DNA"/>
</dbReference>
<evidence type="ECO:0000313" key="3">
    <source>
        <dbReference type="EMBL" id="CAL4781576.1"/>
    </source>
</evidence>
<reference evidence="3 4" key="2">
    <citation type="submission" date="2024-05" db="EMBL/GenBank/DDBJ databases">
        <authorList>
            <person name="Chen Y."/>
            <person name="Shah S."/>
            <person name="Dougan E. K."/>
            <person name="Thang M."/>
            <person name="Chan C."/>
        </authorList>
    </citation>
    <scope>NUCLEOTIDE SEQUENCE [LARGE SCALE GENOMIC DNA]</scope>
</reference>
<accession>A0A9P1FYF0</accession>
<proteinExistence type="predicted"/>
<sequence>MWVERVLAVVGLIRDSPLGSVDLRGGPGPLPGCCRQAAADRLSRKPPGADIRAEIAFAAGFWSNIAIETSTPYQPRALLQGTKKQHWIVLRSTFGEPFRTCTWREVQRICDTDHPETLTEVEIFCFGASSPIPCLRSCTEFKCFMIEKDEHGGEHRLDEAGSFLAIDVSDAILAHLREYDPVTDPSETIQTFVPEHPEAIVDLKQAFEDVRAWLETLGDSARVNFLSAREEPPEPLPKTGKRASPKRITTAALAESVASLTTQMQTLAAQQEALLKLSKASATHVPVQPNGGMTTASRVPDVSAGLSSPIPAGPTNLANLIGPPPRTKQPALAKATGPALPDTGEPLEQLQVEDQNVVTKALMQQSAAITSLVAHIAAGGDPVIDLQGSQSSALTLSTRGAAKREKMQQDPANGTSQYFLQVQQQLYKKMNPSKPLPRSDSDLLSAGASMTAYMEKFGGFKSRQDLGFIMWMLSHVMDAGAQGNSHLMREYVALTVACIDQPNLDGHWSMAYTLSLLEEPPNQVFCEKGTGMTAIGRPL</sequence>
<dbReference type="AlphaFoldDB" id="A0A9P1FYF0"/>
<evidence type="ECO:0000313" key="2">
    <source>
        <dbReference type="EMBL" id="CAI3994264.1"/>
    </source>
</evidence>
<organism evidence="2">
    <name type="scientific">Cladocopium goreaui</name>
    <dbReference type="NCBI Taxonomy" id="2562237"/>
    <lineage>
        <taxon>Eukaryota</taxon>
        <taxon>Sar</taxon>
        <taxon>Alveolata</taxon>
        <taxon>Dinophyceae</taxon>
        <taxon>Suessiales</taxon>
        <taxon>Symbiodiniaceae</taxon>
        <taxon>Cladocopium</taxon>
    </lineage>
</organism>
<gene>
    <name evidence="2" type="ORF">C1SCF055_LOCUS20921</name>
</gene>
<evidence type="ECO:0000313" key="4">
    <source>
        <dbReference type="Proteomes" id="UP001152797"/>
    </source>
</evidence>
<feature type="region of interest" description="Disordered" evidence="1">
    <location>
        <begin position="286"/>
        <end position="345"/>
    </location>
</feature>
<dbReference type="EMBL" id="CAMXCT020001930">
    <property type="protein sequence ID" value="CAL1147639.1"/>
    <property type="molecule type" value="Genomic_DNA"/>
</dbReference>
<dbReference type="OrthoDB" id="423437at2759"/>